<dbReference type="InterPro" id="IPR012338">
    <property type="entry name" value="Beta-lactam/transpept-like"/>
</dbReference>
<evidence type="ECO:0000313" key="2">
    <source>
        <dbReference type="EMBL" id="MBB2977137.1"/>
    </source>
</evidence>
<dbReference type="Gene3D" id="3.40.710.10">
    <property type="entry name" value="DD-peptidase/beta-lactamase superfamily"/>
    <property type="match status" value="1"/>
</dbReference>
<keyword evidence="3" id="KW-1185">Reference proteome</keyword>
<evidence type="ECO:0000313" key="3">
    <source>
        <dbReference type="Proteomes" id="UP000529310"/>
    </source>
</evidence>
<proteinExistence type="predicted"/>
<dbReference type="InterPro" id="IPR052907">
    <property type="entry name" value="Beta-lactamase/esterase"/>
</dbReference>
<sequence>MSSGRDARFRVEGYVAEGFGALADALSRVIAFDDGAGSAFALYEDGRVVADLWGGWDDLANRAFPDDALLRVASCSKGITATVFGILIARGAIDPAARIADLWPEYAVNGKQDTTIEMVAAHLAGIPFPALGSGLRGVDYFTGARLLETLARQEPLWVPGTALGYHPATGGAVLDEICRRATGRRISEVLAAEIADPLGLSMWLGAPSEVFSRVVRGHSVDDDSPQPAAETDYARARQAAFAEAAPFEPDEGDPQEFAEYYGASMPSVGAVTDARSLARMYAATVSEVDGIRLLDADTVAEMTRDRTRGLPRLVENGTAGPDLAFGFGYQLPTTTMPGITPRSFGHTGHGARLGLADPETGMGVGFVCSRMRTIGVGGDPRWRILLDAVQVLAR</sequence>
<dbReference type="RefSeq" id="WP_165140713.1">
    <property type="nucleotide sequence ID" value="NZ_CP049255.1"/>
</dbReference>
<reference evidence="2 3" key="1">
    <citation type="submission" date="2020-08" db="EMBL/GenBank/DDBJ databases">
        <title>Sequencing the genomes of 1000 actinobacteria strains.</title>
        <authorList>
            <person name="Klenk H.-P."/>
        </authorList>
    </citation>
    <scope>NUCLEOTIDE SEQUENCE [LARGE SCALE GENOMIC DNA]</scope>
    <source>
        <strain evidence="2 3">DSM 27099</strain>
    </source>
</reference>
<dbReference type="PANTHER" id="PTHR43319:SF3">
    <property type="entry name" value="BETA-LACTAMASE-RELATED DOMAIN-CONTAINING PROTEIN"/>
    <property type="match status" value="1"/>
</dbReference>
<comment type="caution">
    <text evidence="2">The sequence shown here is derived from an EMBL/GenBank/DDBJ whole genome shotgun (WGS) entry which is preliminary data.</text>
</comment>
<dbReference type="InterPro" id="IPR001466">
    <property type="entry name" value="Beta-lactam-related"/>
</dbReference>
<dbReference type="PANTHER" id="PTHR43319">
    <property type="entry name" value="BETA-LACTAMASE-RELATED"/>
    <property type="match status" value="1"/>
</dbReference>
<dbReference type="AlphaFoldDB" id="A0A7W4YPH1"/>
<dbReference type="SUPFAM" id="SSF56601">
    <property type="entry name" value="beta-lactamase/transpeptidase-like"/>
    <property type="match status" value="1"/>
</dbReference>
<dbReference type="Proteomes" id="UP000529310">
    <property type="component" value="Unassembled WGS sequence"/>
</dbReference>
<accession>A0A7W4YPH1</accession>
<gene>
    <name evidence="2" type="ORF">FHX49_002734</name>
</gene>
<feature type="domain" description="Beta-lactamase-related" evidence="1">
    <location>
        <begin position="36"/>
        <end position="385"/>
    </location>
</feature>
<organism evidence="2 3">
    <name type="scientific">Microbacterium endophyticum</name>
    <dbReference type="NCBI Taxonomy" id="1526412"/>
    <lineage>
        <taxon>Bacteria</taxon>
        <taxon>Bacillati</taxon>
        <taxon>Actinomycetota</taxon>
        <taxon>Actinomycetes</taxon>
        <taxon>Micrococcales</taxon>
        <taxon>Microbacteriaceae</taxon>
        <taxon>Microbacterium</taxon>
    </lineage>
</organism>
<dbReference type="Pfam" id="PF00144">
    <property type="entry name" value="Beta-lactamase"/>
    <property type="match status" value="1"/>
</dbReference>
<name>A0A7W4YPH1_9MICO</name>
<evidence type="ECO:0000259" key="1">
    <source>
        <dbReference type="Pfam" id="PF00144"/>
    </source>
</evidence>
<protein>
    <submittedName>
        <fullName evidence="2">CubicO group peptidase (Beta-lactamase class C family)</fullName>
    </submittedName>
</protein>
<dbReference type="EMBL" id="JACHWQ010000012">
    <property type="protein sequence ID" value="MBB2977137.1"/>
    <property type="molecule type" value="Genomic_DNA"/>
</dbReference>